<evidence type="ECO:0000313" key="2">
    <source>
        <dbReference type="EMBL" id="MPC77959.1"/>
    </source>
</evidence>
<reference evidence="2 3" key="1">
    <citation type="submission" date="2019-05" db="EMBL/GenBank/DDBJ databases">
        <title>Another draft genome of Portunus trituberculatus and its Hox gene families provides insights of decapod evolution.</title>
        <authorList>
            <person name="Jeong J.-H."/>
            <person name="Song I."/>
            <person name="Kim S."/>
            <person name="Choi T."/>
            <person name="Kim D."/>
            <person name="Ryu S."/>
            <person name="Kim W."/>
        </authorList>
    </citation>
    <scope>NUCLEOTIDE SEQUENCE [LARGE SCALE GENOMIC DNA]</scope>
    <source>
        <tissue evidence="2">Muscle</tissue>
    </source>
</reference>
<keyword evidence="3" id="KW-1185">Reference proteome</keyword>
<gene>
    <name evidence="2" type="ORF">E2C01_072429</name>
</gene>
<evidence type="ECO:0000256" key="1">
    <source>
        <dbReference type="SAM" id="MobiDB-lite"/>
    </source>
</evidence>
<proteinExistence type="predicted"/>
<dbReference type="Proteomes" id="UP000324222">
    <property type="component" value="Unassembled WGS sequence"/>
</dbReference>
<feature type="region of interest" description="Disordered" evidence="1">
    <location>
        <begin position="20"/>
        <end position="56"/>
    </location>
</feature>
<dbReference type="EMBL" id="VSRR010047198">
    <property type="protein sequence ID" value="MPC77959.1"/>
    <property type="molecule type" value="Genomic_DNA"/>
</dbReference>
<accession>A0A5B7I7T3</accession>
<dbReference type="AlphaFoldDB" id="A0A5B7I7T3"/>
<protein>
    <submittedName>
        <fullName evidence="2">Uncharacterized protein</fullName>
    </submittedName>
</protein>
<organism evidence="2 3">
    <name type="scientific">Portunus trituberculatus</name>
    <name type="common">Swimming crab</name>
    <name type="synonym">Neptunus trituberculatus</name>
    <dbReference type="NCBI Taxonomy" id="210409"/>
    <lineage>
        <taxon>Eukaryota</taxon>
        <taxon>Metazoa</taxon>
        <taxon>Ecdysozoa</taxon>
        <taxon>Arthropoda</taxon>
        <taxon>Crustacea</taxon>
        <taxon>Multicrustacea</taxon>
        <taxon>Malacostraca</taxon>
        <taxon>Eumalacostraca</taxon>
        <taxon>Eucarida</taxon>
        <taxon>Decapoda</taxon>
        <taxon>Pleocyemata</taxon>
        <taxon>Brachyura</taxon>
        <taxon>Eubrachyura</taxon>
        <taxon>Portunoidea</taxon>
        <taxon>Portunidae</taxon>
        <taxon>Portuninae</taxon>
        <taxon>Portunus</taxon>
    </lineage>
</organism>
<sequence length="89" mass="10416">MNWKTLLNTPLIISVALENSRASNHHHYDEDDDDDYDSNSTLVKSNQGEVRQDTACRDETVRSGWVKDEDEEGEAWECMMNEYYEEKDP</sequence>
<name>A0A5B7I7T3_PORTR</name>
<comment type="caution">
    <text evidence="2">The sequence shown here is derived from an EMBL/GenBank/DDBJ whole genome shotgun (WGS) entry which is preliminary data.</text>
</comment>
<feature type="compositionally biased region" description="Polar residues" evidence="1">
    <location>
        <begin position="38"/>
        <end position="49"/>
    </location>
</feature>
<evidence type="ECO:0000313" key="3">
    <source>
        <dbReference type="Proteomes" id="UP000324222"/>
    </source>
</evidence>